<evidence type="ECO:0008006" key="3">
    <source>
        <dbReference type="Google" id="ProtNLM"/>
    </source>
</evidence>
<name>A0A6N7PP88_9BACT</name>
<comment type="caution">
    <text evidence="1">The sequence shown here is derived from an EMBL/GenBank/DDBJ whole genome shotgun (WGS) entry which is preliminary data.</text>
</comment>
<dbReference type="Proteomes" id="UP000440224">
    <property type="component" value="Unassembled WGS sequence"/>
</dbReference>
<sequence>MARAKTSRRSPAVFHQEQAVADGCVVACVCILQRWLGVDPDEGAIRRDLEPAAGLRLAARITDWKFRYLDWDKSEERMLLDAYLGQGTWLMVDVYPGPMTMHHERHPPAAKSRFGALMRRSPEDIHKREDLSRRIPQHPHHAIVLVESFTGGYRYLDPWYPREGQPLSISRPDFARIWTGQVVIPQKS</sequence>
<keyword evidence="2" id="KW-1185">Reference proteome</keyword>
<dbReference type="RefSeq" id="WP_153820313.1">
    <property type="nucleotide sequence ID" value="NZ_WJIE01000004.1"/>
</dbReference>
<evidence type="ECO:0000313" key="2">
    <source>
        <dbReference type="Proteomes" id="UP000440224"/>
    </source>
</evidence>
<accession>A0A6N7PP88</accession>
<proteinExistence type="predicted"/>
<gene>
    <name evidence="1" type="ORF">GF068_16440</name>
</gene>
<organism evidence="1 2">
    <name type="scientific">Polyangium spumosum</name>
    <dbReference type="NCBI Taxonomy" id="889282"/>
    <lineage>
        <taxon>Bacteria</taxon>
        <taxon>Pseudomonadati</taxon>
        <taxon>Myxococcota</taxon>
        <taxon>Polyangia</taxon>
        <taxon>Polyangiales</taxon>
        <taxon>Polyangiaceae</taxon>
        <taxon>Polyangium</taxon>
    </lineage>
</organism>
<reference evidence="1 2" key="1">
    <citation type="submission" date="2019-10" db="EMBL/GenBank/DDBJ databases">
        <title>A soil myxobacterium in the family Polyangiaceae.</title>
        <authorList>
            <person name="Li Y."/>
            <person name="Wang J."/>
        </authorList>
    </citation>
    <scope>NUCLEOTIDE SEQUENCE [LARGE SCALE GENOMIC DNA]</scope>
    <source>
        <strain evidence="1 2">DSM 14734</strain>
    </source>
</reference>
<evidence type="ECO:0000313" key="1">
    <source>
        <dbReference type="EMBL" id="MRG93487.1"/>
    </source>
</evidence>
<dbReference type="EMBL" id="WJIE01000004">
    <property type="protein sequence ID" value="MRG93487.1"/>
    <property type="molecule type" value="Genomic_DNA"/>
</dbReference>
<dbReference type="OrthoDB" id="9922236at2"/>
<protein>
    <recommendedName>
        <fullName evidence="3">Peptidase C39 domain-containing protein</fullName>
    </recommendedName>
</protein>
<dbReference type="AlphaFoldDB" id="A0A6N7PP88"/>